<reference evidence="2" key="1">
    <citation type="submission" date="2023-06" db="EMBL/GenBank/DDBJ databases">
        <title>MT1 and MT2 Draft Genomes of Novel Species.</title>
        <authorList>
            <person name="Venkateswaran K."/>
        </authorList>
    </citation>
    <scope>NUCLEOTIDE SEQUENCE</scope>
    <source>
        <strain evidence="2">F6_8S_P_1B</strain>
    </source>
</reference>
<dbReference type="RefSeq" id="WP_301208293.1">
    <property type="nucleotide sequence ID" value="NZ_JAROCF010000001.1"/>
</dbReference>
<accession>A0ABT8KDH4</accession>
<comment type="caution">
    <text evidence="2">The sequence shown here is derived from an EMBL/GenBank/DDBJ whole genome shotgun (WGS) entry which is preliminary data.</text>
</comment>
<keyword evidence="1" id="KW-0472">Membrane</keyword>
<evidence type="ECO:0000313" key="2">
    <source>
        <dbReference type="EMBL" id="MDN4615505.1"/>
    </source>
</evidence>
<dbReference type="Proteomes" id="UP001174208">
    <property type="component" value="Unassembled WGS sequence"/>
</dbReference>
<evidence type="ECO:0000313" key="3">
    <source>
        <dbReference type="Proteomes" id="UP001174208"/>
    </source>
</evidence>
<sequence>MAEDAQAEQQDAAETLMQPPPTTQLAAAPLPAAPLLRRARTLLLWALGAAVVYSTLSGSKGSCPGGFSADGYVDAAGDPTDVAPQCFQATLHPSPVVYLAIAVTVIVAVTRAARATDLDRALRTLNRATILVVAIAVVSMVIATVWIFVSPAPTDGTVFFPFPFGSGTMTITPMEPPTGG</sequence>
<protein>
    <submittedName>
        <fullName evidence="2">Uncharacterized protein</fullName>
    </submittedName>
</protein>
<keyword evidence="1" id="KW-0812">Transmembrane</keyword>
<feature type="transmembrane region" description="Helical" evidence="1">
    <location>
        <begin position="96"/>
        <end position="113"/>
    </location>
</feature>
<gene>
    <name evidence="2" type="ORF">P5G50_13705</name>
</gene>
<proteinExistence type="predicted"/>
<dbReference type="EMBL" id="JAROCF010000001">
    <property type="protein sequence ID" value="MDN4615505.1"/>
    <property type="molecule type" value="Genomic_DNA"/>
</dbReference>
<feature type="transmembrane region" description="Helical" evidence="1">
    <location>
        <begin position="42"/>
        <end position="59"/>
    </location>
</feature>
<keyword evidence="3" id="KW-1185">Reference proteome</keyword>
<keyword evidence="1" id="KW-1133">Transmembrane helix</keyword>
<organism evidence="2 3">
    <name type="scientific">Leifsonia williamsii</name>
    <dbReference type="NCBI Taxonomy" id="3035919"/>
    <lineage>
        <taxon>Bacteria</taxon>
        <taxon>Bacillati</taxon>
        <taxon>Actinomycetota</taxon>
        <taxon>Actinomycetes</taxon>
        <taxon>Micrococcales</taxon>
        <taxon>Microbacteriaceae</taxon>
        <taxon>Leifsonia</taxon>
    </lineage>
</organism>
<name>A0ABT8KDH4_9MICO</name>
<evidence type="ECO:0000256" key="1">
    <source>
        <dbReference type="SAM" id="Phobius"/>
    </source>
</evidence>
<feature type="transmembrane region" description="Helical" evidence="1">
    <location>
        <begin position="125"/>
        <end position="149"/>
    </location>
</feature>